<reference evidence="8" key="1">
    <citation type="submission" date="2014-02" db="EMBL/GenBank/DDBJ databases">
        <title>Complete genome sequence and comparative genomic analysis of the nitrogen-fixing bacterium Leptospirillum ferriphilum YSK.</title>
        <authorList>
            <person name="Guo X."/>
            <person name="Yin H."/>
            <person name="Liang Y."/>
            <person name="Hu Q."/>
            <person name="Ma L."/>
            <person name="Xiao Y."/>
            <person name="Zhang X."/>
            <person name="Qiu G."/>
            <person name="Liu X."/>
        </authorList>
    </citation>
    <scope>NUCLEOTIDE SEQUENCE [LARGE SCALE GENOMIC DNA]</scope>
    <source>
        <strain evidence="8">YSK</strain>
    </source>
</reference>
<evidence type="ECO:0000256" key="2">
    <source>
        <dbReference type="ARBA" id="ARBA00023125"/>
    </source>
</evidence>
<dbReference type="InterPro" id="IPR013762">
    <property type="entry name" value="Integrase-like_cat_sf"/>
</dbReference>
<dbReference type="PANTHER" id="PTHR30349">
    <property type="entry name" value="PHAGE INTEGRASE-RELATED"/>
    <property type="match status" value="1"/>
</dbReference>
<evidence type="ECO:0000256" key="4">
    <source>
        <dbReference type="PROSITE-ProRule" id="PRU01248"/>
    </source>
</evidence>
<proteinExistence type="predicted"/>
<dbReference type="HOGENOM" id="CLU_027562_32_1_0"/>
<dbReference type="RefSeq" id="WP_038505171.1">
    <property type="nucleotide sequence ID" value="NZ_CP007243.1"/>
</dbReference>
<evidence type="ECO:0000256" key="1">
    <source>
        <dbReference type="ARBA" id="ARBA00022908"/>
    </source>
</evidence>
<dbReference type="AlphaFoldDB" id="A0A059XTM9"/>
<dbReference type="KEGG" id="lfp:Y981_05550"/>
<feature type="domain" description="Tyr recombinase" evidence="5">
    <location>
        <begin position="155"/>
        <end position="340"/>
    </location>
</feature>
<dbReference type="InterPro" id="IPR011010">
    <property type="entry name" value="DNA_brk_join_enz"/>
</dbReference>
<evidence type="ECO:0000259" key="6">
    <source>
        <dbReference type="PROSITE" id="PS51900"/>
    </source>
</evidence>
<dbReference type="GO" id="GO:0015074">
    <property type="term" value="P:DNA integration"/>
    <property type="evidence" value="ECO:0007669"/>
    <property type="project" value="UniProtKB-KW"/>
</dbReference>
<organism evidence="7 8">
    <name type="scientific">Leptospirillum ferriphilum YSK</name>
    <dbReference type="NCBI Taxonomy" id="1441628"/>
    <lineage>
        <taxon>Bacteria</taxon>
        <taxon>Pseudomonadati</taxon>
        <taxon>Nitrospirota</taxon>
        <taxon>Nitrospiria</taxon>
        <taxon>Nitrospirales</taxon>
        <taxon>Nitrospiraceae</taxon>
        <taxon>Leptospirillum</taxon>
    </lineage>
</organism>
<sequence length="340" mass="39245">MGVYKRGKTWQVVIRIKGHETVCHTFDTKAQAEEWYDETRFEIRRGRYSSRKEVENTTLAEALERYDREILPSKKSQRPVRVAIRQWLSHPLAKRSLASIRGSDIATWRDERLKNVSPNTVRLDLALLSHLFTISIKEWGMTGLVNPVQQIRKPKLPKGRDRRLKSGEFERILEASGSSFLGSIVRLALETGMRRSEIAGMTWNQVDLKKKTVTLPETKNGERRVVPLSSEAVRILSDLPRRIDGKIWGVEEQSITRAFERALSRARAVYEKECKEKGEKADSAFLNDLTFHDLRHEATSRFFEKGFNVMEVAAITGHKTLQMLKRYTHLKAEELAARMK</sequence>
<dbReference type="GO" id="GO:0006310">
    <property type="term" value="P:DNA recombination"/>
    <property type="evidence" value="ECO:0007669"/>
    <property type="project" value="UniProtKB-KW"/>
</dbReference>
<keyword evidence="8" id="KW-1185">Reference proteome</keyword>
<dbReference type="CDD" id="cd00796">
    <property type="entry name" value="INT_Rci_Hp1_C"/>
    <property type="match status" value="1"/>
</dbReference>
<keyword evidence="1" id="KW-0229">DNA integration</keyword>
<dbReference type="Gene3D" id="1.10.150.130">
    <property type="match status" value="1"/>
</dbReference>
<dbReference type="Gene3D" id="1.10.443.10">
    <property type="entry name" value="Intergrase catalytic core"/>
    <property type="match status" value="1"/>
</dbReference>
<evidence type="ECO:0000259" key="5">
    <source>
        <dbReference type="PROSITE" id="PS51898"/>
    </source>
</evidence>
<evidence type="ECO:0000313" key="8">
    <source>
        <dbReference type="Proteomes" id="UP000027059"/>
    </source>
</evidence>
<dbReference type="PROSITE" id="PS51898">
    <property type="entry name" value="TYR_RECOMBINASE"/>
    <property type="match status" value="1"/>
</dbReference>
<dbReference type="EMBL" id="CP007243">
    <property type="protein sequence ID" value="AIA30425.1"/>
    <property type="molecule type" value="Genomic_DNA"/>
</dbReference>
<dbReference type="OrthoDB" id="5429327at2"/>
<reference evidence="7 8" key="2">
    <citation type="journal article" date="2015" name="Biomed. Res. Int.">
        <title>Effects of Arsenite Resistance on the Growth and Functional Gene Expression of Leptospirillum ferriphilum and Acidithiobacillus thiooxidans in Pure Culture and Coculture.</title>
        <authorList>
            <person name="Jiang H."/>
            <person name="Liang Y."/>
            <person name="Yin H."/>
            <person name="Xiao Y."/>
            <person name="Guo X."/>
            <person name="Xu Y."/>
            <person name="Hu Q."/>
            <person name="Liu H."/>
            <person name="Liu X."/>
        </authorList>
    </citation>
    <scope>NUCLEOTIDE SEQUENCE [LARGE SCALE GENOMIC DNA]</scope>
    <source>
        <strain evidence="7 8">YSK</strain>
    </source>
</reference>
<keyword evidence="3" id="KW-0233">DNA recombination</keyword>
<evidence type="ECO:0000313" key="7">
    <source>
        <dbReference type="EMBL" id="AIA30425.1"/>
    </source>
</evidence>
<protein>
    <submittedName>
        <fullName evidence="7">Recombinase</fullName>
    </submittedName>
</protein>
<dbReference type="PROSITE" id="PS51900">
    <property type="entry name" value="CB"/>
    <property type="match status" value="1"/>
</dbReference>
<evidence type="ECO:0000256" key="3">
    <source>
        <dbReference type="ARBA" id="ARBA00023172"/>
    </source>
</evidence>
<dbReference type="InterPro" id="IPR010998">
    <property type="entry name" value="Integrase_recombinase_N"/>
</dbReference>
<accession>A0A059XTM9</accession>
<feature type="domain" description="Core-binding (CB)" evidence="6">
    <location>
        <begin position="57"/>
        <end position="136"/>
    </location>
</feature>
<name>A0A059XTM9_9BACT</name>
<dbReference type="InterPro" id="IPR002104">
    <property type="entry name" value="Integrase_catalytic"/>
</dbReference>
<gene>
    <name evidence="7" type="ORF">Y981_05550</name>
</gene>
<keyword evidence="2 4" id="KW-0238">DNA-binding</keyword>
<dbReference type="Proteomes" id="UP000027059">
    <property type="component" value="Chromosome"/>
</dbReference>
<dbReference type="SUPFAM" id="SSF56349">
    <property type="entry name" value="DNA breaking-rejoining enzymes"/>
    <property type="match status" value="1"/>
</dbReference>
<dbReference type="InterPro" id="IPR050090">
    <property type="entry name" value="Tyrosine_recombinase_XerCD"/>
</dbReference>
<dbReference type="GO" id="GO:0003677">
    <property type="term" value="F:DNA binding"/>
    <property type="evidence" value="ECO:0007669"/>
    <property type="project" value="UniProtKB-UniRule"/>
</dbReference>
<dbReference type="PANTHER" id="PTHR30349:SF94">
    <property type="entry name" value="INTEGRASE_RECOMBINASE HI_1414-RELATED"/>
    <property type="match status" value="1"/>
</dbReference>
<dbReference type="Pfam" id="PF00589">
    <property type="entry name" value="Phage_integrase"/>
    <property type="match status" value="1"/>
</dbReference>
<dbReference type="InterPro" id="IPR044068">
    <property type="entry name" value="CB"/>
</dbReference>